<protein>
    <submittedName>
        <fullName evidence="2">Uncharacterized protein</fullName>
    </submittedName>
</protein>
<gene>
    <name evidence="2" type="ORF">J2744_000190</name>
</gene>
<dbReference type="RefSeq" id="WP_209543248.1">
    <property type="nucleotide sequence ID" value="NZ_BAAADX010000003.1"/>
</dbReference>
<dbReference type="OrthoDB" id="300230at2157"/>
<organism evidence="2 3">
    <name type="scientific">Halorubrum trapanicum</name>
    <dbReference type="NCBI Taxonomy" id="29284"/>
    <lineage>
        <taxon>Archaea</taxon>
        <taxon>Methanobacteriati</taxon>
        <taxon>Methanobacteriota</taxon>
        <taxon>Stenosarchaea group</taxon>
        <taxon>Halobacteria</taxon>
        <taxon>Halobacteriales</taxon>
        <taxon>Haloferacaceae</taxon>
        <taxon>Halorubrum</taxon>
    </lineage>
</organism>
<accession>A0A8J7RAY6</accession>
<comment type="caution">
    <text evidence="2">The sequence shown here is derived from an EMBL/GenBank/DDBJ whole genome shotgun (WGS) entry which is preliminary data.</text>
</comment>
<evidence type="ECO:0000256" key="1">
    <source>
        <dbReference type="SAM" id="MobiDB-lite"/>
    </source>
</evidence>
<keyword evidence="3" id="KW-1185">Reference proteome</keyword>
<name>A0A8J7RAY6_9EURY</name>
<dbReference type="EMBL" id="JAGGKE010000001">
    <property type="protein sequence ID" value="MBP1900538.1"/>
    <property type="molecule type" value="Genomic_DNA"/>
</dbReference>
<sequence length="182" mass="19677">MEPPVVPRDRLDGWTLVAETTERPFAAGPVSVTAGTTRYERETPPPRPFFFASRLRISPEAGPNPALTRLVESRAREGFRDRLADRDIAGLERRDDRSLDVDDPGASPATLSVFHGRCTVEGERVPVEALLAVWESGEYLIAGGAYPTAEGFEATRRGVLALVRGVRPPDAAADAVGSGRPE</sequence>
<proteinExistence type="predicted"/>
<dbReference type="Pfam" id="PF20127">
    <property type="entry name" value="DUF6517"/>
    <property type="match status" value="1"/>
</dbReference>
<reference evidence="2 3" key="1">
    <citation type="submission" date="2021-03" db="EMBL/GenBank/DDBJ databases">
        <title>Genomic Encyclopedia of Type Strains, Phase IV (KMG-IV): sequencing the most valuable type-strain genomes for metagenomic binning, comparative biology and taxonomic classification.</title>
        <authorList>
            <person name="Goeker M."/>
        </authorList>
    </citation>
    <scope>NUCLEOTIDE SEQUENCE [LARGE SCALE GENOMIC DNA]</scope>
    <source>
        <strain evidence="2 3">DSM 12287</strain>
    </source>
</reference>
<dbReference type="AlphaFoldDB" id="A0A8J7RAY6"/>
<evidence type="ECO:0000313" key="2">
    <source>
        <dbReference type="EMBL" id="MBP1900538.1"/>
    </source>
</evidence>
<feature type="region of interest" description="Disordered" evidence="1">
    <location>
        <begin position="27"/>
        <end position="46"/>
    </location>
</feature>
<dbReference type="Proteomes" id="UP000770586">
    <property type="component" value="Unassembled WGS sequence"/>
</dbReference>
<dbReference type="InterPro" id="IPR045396">
    <property type="entry name" value="DUF6517"/>
</dbReference>
<evidence type="ECO:0000313" key="3">
    <source>
        <dbReference type="Proteomes" id="UP000770586"/>
    </source>
</evidence>